<organism evidence="1 2">
    <name type="scientific">Streptomyces canus</name>
    <dbReference type="NCBI Taxonomy" id="58343"/>
    <lineage>
        <taxon>Bacteria</taxon>
        <taxon>Bacillati</taxon>
        <taxon>Actinomycetota</taxon>
        <taxon>Actinomycetes</taxon>
        <taxon>Kitasatosporales</taxon>
        <taxon>Streptomycetaceae</taxon>
        <taxon>Streptomyces</taxon>
        <taxon>Streptomyces aurantiacus group</taxon>
    </lineage>
</organism>
<sequence length="71" mass="8095">MPLTDVQWVLAHAHLSTTQLYLPASRDEVIEHVRAHHLWQDREREPRPPAPAPGYKPESLKNLFGGCVVTM</sequence>
<reference evidence="1 2" key="1">
    <citation type="submission" date="2015-10" db="EMBL/GenBank/DDBJ databases">
        <title>Draft genome sequence of Streptomyces canus DSM 40017, type strain for the species Streptomyces canus.</title>
        <authorList>
            <person name="Ruckert C."/>
            <person name="Winkler A."/>
            <person name="Kalinowski J."/>
            <person name="Kampfer P."/>
            <person name="Glaeser S."/>
        </authorList>
    </citation>
    <scope>NUCLEOTIDE SEQUENCE [LARGE SCALE GENOMIC DNA]</scope>
    <source>
        <strain evidence="1 2">DSM 40017</strain>
    </source>
</reference>
<dbReference type="AlphaFoldDB" id="A0A101RKK6"/>
<proteinExistence type="predicted"/>
<accession>A0A101RKK6</accession>
<comment type="caution">
    <text evidence="1">The sequence shown here is derived from an EMBL/GenBank/DDBJ whole genome shotgun (WGS) entry which is preliminary data.</text>
</comment>
<protein>
    <submittedName>
        <fullName evidence="1">Uncharacterized protein</fullName>
    </submittedName>
</protein>
<dbReference type="Proteomes" id="UP000053669">
    <property type="component" value="Unassembled WGS sequence"/>
</dbReference>
<dbReference type="RefSeq" id="WP_059211750.1">
    <property type="nucleotide sequence ID" value="NZ_KQ948685.1"/>
</dbReference>
<name>A0A101RKK6_9ACTN</name>
<evidence type="ECO:0000313" key="2">
    <source>
        <dbReference type="Proteomes" id="UP000053669"/>
    </source>
</evidence>
<evidence type="ECO:0000313" key="1">
    <source>
        <dbReference type="EMBL" id="KUN57211.1"/>
    </source>
</evidence>
<dbReference type="EMBL" id="LMWU01000077">
    <property type="protein sequence ID" value="KUN57211.1"/>
    <property type="molecule type" value="Genomic_DNA"/>
</dbReference>
<gene>
    <name evidence="1" type="ORF">AQJ46_48440</name>
</gene>
<dbReference type="STRING" id="58343.AQJ46_48440"/>